<dbReference type="PhylomeDB" id="E9GUE5"/>
<keyword evidence="2" id="KW-1185">Reference proteome</keyword>
<dbReference type="InParanoid" id="E9GUE5"/>
<name>E9GUE5_DAPPU</name>
<dbReference type="Proteomes" id="UP000000305">
    <property type="component" value="Unassembled WGS sequence"/>
</dbReference>
<reference evidence="1 2" key="1">
    <citation type="journal article" date="2011" name="Science">
        <title>The ecoresponsive genome of Daphnia pulex.</title>
        <authorList>
            <person name="Colbourne J.K."/>
            <person name="Pfrender M.E."/>
            <person name="Gilbert D."/>
            <person name="Thomas W.K."/>
            <person name="Tucker A."/>
            <person name="Oakley T.H."/>
            <person name="Tokishita S."/>
            <person name="Aerts A."/>
            <person name="Arnold G.J."/>
            <person name="Basu M.K."/>
            <person name="Bauer D.J."/>
            <person name="Caceres C.E."/>
            <person name="Carmel L."/>
            <person name="Casola C."/>
            <person name="Choi J.H."/>
            <person name="Detter J.C."/>
            <person name="Dong Q."/>
            <person name="Dusheyko S."/>
            <person name="Eads B.D."/>
            <person name="Frohlich T."/>
            <person name="Geiler-Samerotte K.A."/>
            <person name="Gerlach D."/>
            <person name="Hatcher P."/>
            <person name="Jogdeo S."/>
            <person name="Krijgsveld J."/>
            <person name="Kriventseva E.V."/>
            <person name="Kultz D."/>
            <person name="Laforsch C."/>
            <person name="Lindquist E."/>
            <person name="Lopez J."/>
            <person name="Manak J.R."/>
            <person name="Muller J."/>
            <person name="Pangilinan J."/>
            <person name="Patwardhan R.P."/>
            <person name="Pitluck S."/>
            <person name="Pritham E.J."/>
            <person name="Rechtsteiner A."/>
            <person name="Rho M."/>
            <person name="Rogozin I.B."/>
            <person name="Sakarya O."/>
            <person name="Salamov A."/>
            <person name="Schaack S."/>
            <person name="Shapiro H."/>
            <person name="Shiga Y."/>
            <person name="Skalitzky C."/>
            <person name="Smith Z."/>
            <person name="Souvorov A."/>
            <person name="Sung W."/>
            <person name="Tang Z."/>
            <person name="Tsuchiya D."/>
            <person name="Tu H."/>
            <person name="Vos H."/>
            <person name="Wang M."/>
            <person name="Wolf Y.I."/>
            <person name="Yamagata H."/>
            <person name="Yamada T."/>
            <person name="Ye Y."/>
            <person name="Shaw J.R."/>
            <person name="Andrews J."/>
            <person name="Crease T.J."/>
            <person name="Tang H."/>
            <person name="Lucas S.M."/>
            <person name="Robertson H.M."/>
            <person name="Bork P."/>
            <person name="Koonin E.V."/>
            <person name="Zdobnov E.M."/>
            <person name="Grigoriev I.V."/>
            <person name="Lynch M."/>
            <person name="Boore J.L."/>
        </authorList>
    </citation>
    <scope>NUCLEOTIDE SEQUENCE [LARGE SCALE GENOMIC DNA]</scope>
</reference>
<gene>
    <name evidence="1" type="ORF">DAPPUDRAFT_322036</name>
</gene>
<accession>E9GUE5</accession>
<dbReference type="EMBL" id="GL732566">
    <property type="protein sequence ID" value="EFX76818.1"/>
    <property type="molecule type" value="Genomic_DNA"/>
</dbReference>
<dbReference type="KEGG" id="dpx:DAPPUDRAFT_322036"/>
<evidence type="ECO:0008006" key="3">
    <source>
        <dbReference type="Google" id="ProtNLM"/>
    </source>
</evidence>
<evidence type="ECO:0000313" key="1">
    <source>
        <dbReference type="EMBL" id="EFX76818.1"/>
    </source>
</evidence>
<dbReference type="HOGENOM" id="CLU_1779320_0_0_1"/>
<protein>
    <recommendedName>
        <fullName evidence="3">Tc1-like transposase DDE domain-containing protein</fullName>
    </recommendedName>
</protein>
<dbReference type="Gene3D" id="3.30.420.10">
    <property type="entry name" value="Ribonuclease H-like superfamily/Ribonuclease H"/>
    <property type="match status" value="1"/>
</dbReference>
<proteinExistence type="predicted"/>
<dbReference type="OrthoDB" id="9996331at2759"/>
<organism evidence="1 2">
    <name type="scientific">Daphnia pulex</name>
    <name type="common">Water flea</name>
    <dbReference type="NCBI Taxonomy" id="6669"/>
    <lineage>
        <taxon>Eukaryota</taxon>
        <taxon>Metazoa</taxon>
        <taxon>Ecdysozoa</taxon>
        <taxon>Arthropoda</taxon>
        <taxon>Crustacea</taxon>
        <taxon>Branchiopoda</taxon>
        <taxon>Diplostraca</taxon>
        <taxon>Cladocera</taxon>
        <taxon>Anomopoda</taxon>
        <taxon>Daphniidae</taxon>
        <taxon>Daphnia</taxon>
    </lineage>
</organism>
<sequence>MAWLRHSIKTSGLKFDCCPIYQHLRGNSIPYLTDYFTSGEVVTFFQENSSIHRENRTQRLNEQAIRLIAIDWPIKGTDLSPIENLWGYLIFSLNEAHNSDGMQFHAKDARNSDELFLFVSEKWNDLNATGEYLEKLVDSMPVVFKL</sequence>
<dbReference type="AlphaFoldDB" id="E9GUE5"/>
<dbReference type="GO" id="GO:0003676">
    <property type="term" value="F:nucleic acid binding"/>
    <property type="evidence" value="ECO:0007669"/>
    <property type="project" value="InterPro"/>
</dbReference>
<evidence type="ECO:0000313" key="2">
    <source>
        <dbReference type="Proteomes" id="UP000000305"/>
    </source>
</evidence>
<dbReference type="InterPro" id="IPR036397">
    <property type="entry name" value="RNaseH_sf"/>
</dbReference>